<proteinExistence type="predicted"/>
<accession>A0A937FUZ3</accession>
<dbReference type="EMBL" id="JAEUGD010000003">
    <property type="protein sequence ID" value="MBL6445002.1"/>
    <property type="molecule type" value="Genomic_DNA"/>
</dbReference>
<reference evidence="2" key="1">
    <citation type="submission" date="2021-01" db="EMBL/GenBank/DDBJ databases">
        <title>Fulvivirga kasyanovii gen. nov., sp nov., a novel member of the phylum Bacteroidetes isolated from seawater in a mussel farm.</title>
        <authorList>
            <person name="Zhao L.-H."/>
            <person name="Wang Z.-J."/>
        </authorList>
    </citation>
    <scope>NUCLEOTIDE SEQUENCE</scope>
    <source>
        <strain evidence="2">29W222</strain>
    </source>
</reference>
<keyword evidence="1" id="KW-0812">Transmembrane</keyword>
<feature type="transmembrane region" description="Helical" evidence="1">
    <location>
        <begin position="6"/>
        <end position="22"/>
    </location>
</feature>
<keyword evidence="3" id="KW-1185">Reference proteome</keyword>
<dbReference type="AlphaFoldDB" id="A0A937FUZ3"/>
<dbReference type="Proteomes" id="UP000614216">
    <property type="component" value="Unassembled WGS sequence"/>
</dbReference>
<keyword evidence="1" id="KW-0472">Membrane</keyword>
<protein>
    <submittedName>
        <fullName evidence="2">FeoB-associated Cys-rich membrane protein</fullName>
    </submittedName>
</protein>
<name>A0A937FUZ3_9BACT</name>
<evidence type="ECO:0000313" key="3">
    <source>
        <dbReference type="Proteomes" id="UP000614216"/>
    </source>
</evidence>
<gene>
    <name evidence="2" type="ORF">JMN32_01690</name>
</gene>
<keyword evidence="1" id="KW-1133">Transmembrane helix</keyword>
<organism evidence="2 3">
    <name type="scientific">Fulvivirga marina</name>
    <dbReference type="NCBI Taxonomy" id="2494733"/>
    <lineage>
        <taxon>Bacteria</taxon>
        <taxon>Pseudomonadati</taxon>
        <taxon>Bacteroidota</taxon>
        <taxon>Cytophagia</taxon>
        <taxon>Cytophagales</taxon>
        <taxon>Fulvivirgaceae</taxon>
        <taxon>Fulvivirga</taxon>
    </lineage>
</organism>
<evidence type="ECO:0000313" key="2">
    <source>
        <dbReference type="EMBL" id="MBL6445002.1"/>
    </source>
</evidence>
<dbReference type="RefSeq" id="WP_202854546.1">
    <property type="nucleotide sequence ID" value="NZ_JAEUGD010000003.1"/>
</dbReference>
<dbReference type="Pfam" id="PF12669">
    <property type="entry name" value="FeoB_associated"/>
    <property type="match status" value="1"/>
</dbReference>
<evidence type="ECO:0000256" key="1">
    <source>
        <dbReference type="SAM" id="Phobius"/>
    </source>
</evidence>
<sequence length="50" mass="5472">MQETIIIILFLGALGYLGNMLYKQTKSDSGCSKNCGCDSPVSHLKKAKEH</sequence>
<comment type="caution">
    <text evidence="2">The sequence shown here is derived from an EMBL/GenBank/DDBJ whole genome shotgun (WGS) entry which is preliminary data.</text>
</comment>